<keyword evidence="3" id="KW-0804">Transcription</keyword>
<evidence type="ECO:0000259" key="4">
    <source>
        <dbReference type="PROSITE" id="PS50949"/>
    </source>
</evidence>
<evidence type="ECO:0000256" key="1">
    <source>
        <dbReference type="ARBA" id="ARBA00023015"/>
    </source>
</evidence>
<organism evidence="5 6">
    <name type="scientific">Ectobacillus funiculus</name>
    <dbReference type="NCBI Taxonomy" id="137993"/>
    <lineage>
        <taxon>Bacteria</taxon>
        <taxon>Bacillati</taxon>
        <taxon>Bacillota</taxon>
        <taxon>Bacilli</taxon>
        <taxon>Bacillales</taxon>
        <taxon>Bacillaceae</taxon>
        <taxon>Ectobacillus</taxon>
    </lineage>
</organism>
<protein>
    <submittedName>
        <fullName evidence="5">GntR family transcriptional regulator</fullName>
    </submittedName>
</protein>
<evidence type="ECO:0000313" key="6">
    <source>
        <dbReference type="Proteomes" id="UP001589609"/>
    </source>
</evidence>
<dbReference type="RefSeq" id="WP_379949024.1">
    <property type="nucleotide sequence ID" value="NZ_JBHMAF010000038.1"/>
</dbReference>
<dbReference type="CDD" id="cd07377">
    <property type="entry name" value="WHTH_GntR"/>
    <property type="match status" value="1"/>
</dbReference>
<dbReference type="Pfam" id="PF00392">
    <property type="entry name" value="GntR"/>
    <property type="match status" value="1"/>
</dbReference>
<gene>
    <name evidence="5" type="ORF">ACFFMS_09265</name>
</gene>
<evidence type="ECO:0000256" key="3">
    <source>
        <dbReference type="ARBA" id="ARBA00023163"/>
    </source>
</evidence>
<dbReference type="PROSITE" id="PS50949">
    <property type="entry name" value="HTH_GNTR"/>
    <property type="match status" value="1"/>
</dbReference>
<dbReference type="InterPro" id="IPR036390">
    <property type="entry name" value="WH_DNA-bd_sf"/>
</dbReference>
<dbReference type="EMBL" id="JBHMAF010000038">
    <property type="protein sequence ID" value="MFB9758683.1"/>
    <property type="molecule type" value="Genomic_DNA"/>
</dbReference>
<dbReference type="SMART" id="SM00345">
    <property type="entry name" value="HTH_GNTR"/>
    <property type="match status" value="1"/>
</dbReference>
<dbReference type="InterPro" id="IPR036388">
    <property type="entry name" value="WH-like_DNA-bd_sf"/>
</dbReference>
<dbReference type="Gene3D" id="1.20.120.530">
    <property type="entry name" value="GntR ligand-binding domain-like"/>
    <property type="match status" value="1"/>
</dbReference>
<keyword evidence="6" id="KW-1185">Reference proteome</keyword>
<evidence type="ECO:0000313" key="5">
    <source>
        <dbReference type="EMBL" id="MFB9758683.1"/>
    </source>
</evidence>
<accession>A0ABV5WE01</accession>
<dbReference type="SUPFAM" id="SSF46785">
    <property type="entry name" value="Winged helix' DNA-binding domain"/>
    <property type="match status" value="1"/>
</dbReference>
<sequence length="211" mass="24019">MTNILRKAIVSGELDMGQKISETTLAQQLNVSRTPVREALKQLEREGLVEIVPRVGTCVRKPTEKEIIELFTLKEVLEGLAASQLAQRGDVPELHELIRAMEHMEKSVKEGNLDGYVEANDGFHEAILKGSGNSKLQFHYNLLINQLPYRRFVYLTLEQPDRLGKSVEEHRRIVEAIKAQDSQLSEQLMREHVRKSGGKLTEIIKDKLLKK</sequence>
<dbReference type="Proteomes" id="UP001589609">
    <property type="component" value="Unassembled WGS sequence"/>
</dbReference>
<dbReference type="PANTHER" id="PTHR43537:SF24">
    <property type="entry name" value="GLUCONATE OPERON TRANSCRIPTIONAL REPRESSOR"/>
    <property type="match status" value="1"/>
</dbReference>
<proteinExistence type="predicted"/>
<reference evidence="5 6" key="1">
    <citation type="submission" date="2024-09" db="EMBL/GenBank/DDBJ databases">
        <authorList>
            <person name="Sun Q."/>
            <person name="Mori K."/>
        </authorList>
    </citation>
    <scope>NUCLEOTIDE SEQUENCE [LARGE SCALE GENOMIC DNA]</scope>
    <source>
        <strain evidence="5 6">JCM 11201</strain>
    </source>
</reference>
<dbReference type="InterPro" id="IPR000524">
    <property type="entry name" value="Tscrpt_reg_HTH_GntR"/>
</dbReference>
<comment type="caution">
    <text evidence="5">The sequence shown here is derived from an EMBL/GenBank/DDBJ whole genome shotgun (WGS) entry which is preliminary data.</text>
</comment>
<keyword evidence="2" id="KW-0238">DNA-binding</keyword>
<dbReference type="InterPro" id="IPR008920">
    <property type="entry name" value="TF_FadR/GntR_C"/>
</dbReference>
<dbReference type="PRINTS" id="PR00035">
    <property type="entry name" value="HTHGNTR"/>
</dbReference>
<keyword evidence="1" id="KW-0805">Transcription regulation</keyword>
<evidence type="ECO:0000256" key="2">
    <source>
        <dbReference type="ARBA" id="ARBA00023125"/>
    </source>
</evidence>
<dbReference type="PANTHER" id="PTHR43537">
    <property type="entry name" value="TRANSCRIPTIONAL REGULATOR, GNTR FAMILY"/>
    <property type="match status" value="1"/>
</dbReference>
<feature type="domain" description="HTH gntR-type" evidence="4">
    <location>
        <begin position="1"/>
        <end position="62"/>
    </location>
</feature>
<name>A0ABV5WE01_9BACI</name>
<dbReference type="SUPFAM" id="SSF48008">
    <property type="entry name" value="GntR ligand-binding domain-like"/>
    <property type="match status" value="1"/>
</dbReference>
<dbReference type="Gene3D" id="1.10.10.10">
    <property type="entry name" value="Winged helix-like DNA-binding domain superfamily/Winged helix DNA-binding domain"/>
    <property type="match status" value="1"/>
</dbReference>
<dbReference type="InterPro" id="IPR011711">
    <property type="entry name" value="GntR_C"/>
</dbReference>
<dbReference type="Pfam" id="PF07729">
    <property type="entry name" value="FCD"/>
    <property type="match status" value="1"/>
</dbReference>
<dbReference type="SMART" id="SM00895">
    <property type="entry name" value="FCD"/>
    <property type="match status" value="1"/>
</dbReference>